<feature type="compositionally biased region" description="Polar residues" evidence="1">
    <location>
        <begin position="39"/>
        <end position="50"/>
    </location>
</feature>
<gene>
    <name evidence="2" type="ORF">F0562_029661</name>
</gene>
<dbReference type="Proteomes" id="UP000325577">
    <property type="component" value="Linkage Group LG16"/>
</dbReference>
<evidence type="ECO:0000313" key="2">
    <source>
        <dbReference type="EMBL" id="KAA8537207.1"/>
    </source>
</evidence>
<reference evidence="2 3" key="1">
    <citation type="submission" date="2019-09" db="EMBL/GenBank/DDBJ databases">
        <title>A chromosome-level genome assembly of the Chinese tupelo Nyssa sinensis.</title>
        <authorList>
            <person name="Yang X."/>
            <person name="Kang M."/>
            <person name="Yang Y."/>
            <person name="Xiong H."/>
            <person name="Wang M."/>
            <person name="Zhang Z."/>
            <person name="Wang Z."/>
            <person name="Wu H."/>
            <person name="Ma T."/>
            <person name="Liu J."/>
            <person name="Xi Z."/>
        </authorList>
    </citation>
    <scope>NUCLEOTIDE SEQUENCE [LARGE SCALE GENOMIC DNA]</scope>
    <source>
        <strain evidence="2">J267</strain>
        <tissue evidence="2">Leaf</tissue>
    </source>
</reference>
<organism evidence="2 3">
    <name type="scientific">Nyssa sinensis</name>
    <dbReference type="NCBI Taxonomy" id="561372"/>
    <lineage>
        <taxon>Eukaryota</taxon>
        <taxon>Viridiplantae</taxon>
        <taxon>Streptophyta</taxon>
        <taxon>Embryophyta</taxon>
        <taxon>Tracheophyta</taxon>
        <taxon>Spermatophyta</taxon>
        <taxon>Magnoliopsida</taxon>
        <taxon>eudicotyledons</taxon>
        <taxon>Gunneridae</taxon>
        <taxon>Pentapetalae</taxon>
        <taxon>asterids</taxon>
        <taxon>Cornales</taxon>
        <taxon>Nyssaceae</taxon>
        <taxon>Nyssa</taxon>
    </lineage>
</organism>
<keyword evidence="3" id="KW-1185">Reference proteome</keyword>
<name>A0A5J5B5Y1_9ASTE</name>
<proteinExistence type="predicted"/>
<evidence type="ECO:0000256" key="1">
    <source>
        <dbReference type="SAM" id="MobiDB-lite"/>
    </source>
</evidence>
<sequence>MALSLPSHATSNGSQATQQPSRSLQVNNPCSSTRDDIPQWSQRQGINSLPSEVGLSPNDQTHIVPSTHPHVPAAVSNFEDGEVYASPLVVAVRDSPSRLTWADQASNGDFIPKEALDVEEEYGGFSANSDFLLYVDAQLHGTSDYEGSTKGGTGRGELPVRAKLASSQNLSSQISSAESGMAQAMLGCSDKAYSPTQHAPTTAAAFHQLLNANSSTVDMFGRDELPTRATLASPQNSYPSSLYSYAESRMAHAQANCSEKAYTPTPASSATFQHLTQGHLSLTVDKSSQTRLGLSCTIDTSAHPQLGPLCIVDTADSALYATENSRLPQSYSVLQQNTQATPLHTNSSISVVASQANSTCPLVAAPFHMQGDALATNYANRQAFRSSKVLLASIQWRARSVMGLPLPTLHQQYALGRQLRIPMGLSQRSNPL</sequence>
<protein>
    <submittedName>
        <fullName evidence="2">Uncharacterized protein</fullName>
    </submittedName>
</protein>
<evidence type="ECO:0000313" key="3">
    <source>
        <dbReference type="Proteomes" id="UP000325577"/>
    </source>
</evidence>
<dbReference type="EMBL" id="CM018039">
    <property type="protein sequence ID" value="KAA8537207.1"/>
    <property type="molecule type" value="Genomic_DNA"/>
</dbReference>
<accession>A0A5J5B5Y1</accession>
<feature type="compositionally biased region" description="Polar residues" evidence="1">
    <location>
        <begin position="7"/>
        <end position="32"/>
    </location>
</feature>
<dbReference type="AlphaFoldDB" id="A0A5J5B5Y1"/>
<feature type="region of interest" description="Disordered" evidence="1">
    <location>
        <begin position="1"/>
        <end position="70"/>
    </location>
</feature>